<sequence length="132" mass="14578">MKNSLKLTAFLLLSLAIFSSCSKDDGLVNEPTIINKVDNFSFQVTNMVNVTKVLEYTWSNTSGVAKIWQSTNLQNGTVTLKVFDSNNTEVYSNRIDDNGSFVTDSGNPGAWKIQVTLTNYSGDIHFTVQKGN</sequence>
<feature type="chain" id="PRO_5002331138" description="SusE outer membrane protein domain-containing protein" evidence="1">
    <location>
        <begin position="23"/>
        <end position="132"/>
    </location>
</feature>
<dbReference type="PROSITE" id="PS51257">
    <property type="entry name" value="PROKAR_LIPOPROTEIN"/>
    <property type="match status" value="1"/>
</dbReference>
<dbReference type="EMBL" id="JRHC01000002">
    <property type="protein sequence ID" value="KJF43616.1"/>
    <property type="molecule type" value="Genomic_DNA"/>
</dbReference>
<evidence type="ECO:0000256" key="1">
    <source>
        <dbReference type="SAM" id="SignalP"/>
    </source>
</evidence>
<dbReference type="STRING" id="1544798.LH29_10890"/>
<evidence type="ECO:0008006" key="4">
    <source>
        <dbReference type="Google" id="ProtNLM"/>
    </source>
</evidence>
<comment type="caution">
    <text evidence="2">The sequence shown here is derived from an EMBL/GenBank/DDBJ whole genome shotgun (WGS) entry which is preliminary data.</text>
</comment>
<protein>
    <recommendedName>
        <fullName evidence="4">SusE outer membrane protein domain-containing protein</fullName>
    </recommendedName>
</protein>
<evidence type="ECO:0000313" key="2">
    <source>
        <dbReference type="EMBL" id="KJF43616.1"/>
    </source>
</evidence>
<proteinExistence type="predicted"/>
<gene>
    <name evidence="2" type="ORF">LH29_10890</name>
</gene>
<feature type="signal peptide" evidence="1">
    <location>
        <begin position="1"/>
        <end position="22"/>
    </location>
</feature>
<accession>A0A0D8JAR3</accession>
<evidence type="ECO:0000313" key="3">
    <source>
        <dbReference type="Proteomes" id="UP000032544"/>
    </source>
</evidence>
<keyword evidence="3" id="KW-1185">Reference proteome</keyword>
<keyword evidence="1" id="KW-0732">Signal</keyword>
<organism evidence="2 3">
    <name type="scientific">Draconibacterium sediminis</name>
    <dbReference type="NCBI Taxonomy" id="1544798"/>
    <lineage>
        <taxon>Bacteria</taxon>
        <taxon>Pseudomonadati</taxon>
        <taxon>Bacteroidota</taxon>
        <taxon>Bacteroidia</taxon>
        <taxon>Marinilabiliales</taxon>
        <taxon>Prolixibacteraceae</taxon>
        <taxon>Draconibacterium</taxon>
    </lineage>
</organism>
<name>A0A0D8JAR3_9BACT</name>
<reference evidence="2 3" key="1">
    <citation type="submission" date="2014-09" db="EMBL/GenBank/DDBJ databases">
        <title>Draft Genome Sequence of Draconibacterium sp. JN14CK-3.</title>
        <authorList>
            <person name="Dong C."/>
            <person name="Lai Q."/>
            <person name="Shao Z."/>
        </authorList>
    </citation>
    <scope>NUCLEOTIDE SEQUENCE [LARGE SCALE GENOMIC DNA]</scope>
    <source>
        <strain evidence="2 3">JN14CK-3</strain>
    </source>
</reference>
<dbReference type="Proteomes" id="UP000032544">
    <property type="component" value="Unassembled WGS sequence"/>
</dbReference>
<dbReference type="OrthoDB" id="979528at2"/>
<dbReference type="AlphaFoldDB" id="A0A0D8JAR3"/>
<dbReference type="RefSeq" id="WP_045029357.1">
    <property type="nucleotide sequence ID" value="NZ_JRHC01000002.1"/>
</dbReference>